<comment type="caution">
    <text evidence="7">The sequence shown here is derived from an EMBL/GenBank/DDBJ whole genome shotgun (WGS) entry which is preliminary data.</text>
</comment>
<gene>
    <name evidence="7" type="ORF">PEVE_00027408</name>
</gene>
<sequence length="76" mass="8799">MTCSQHCTWVTKIDIRDRDPSNMNDHVKVFFQDVFAEPEGSHSIDGVWRTSFRAFVLTKYWCYRIITAVCGVPTAI</sequence>
<dbReference type="PANTHER" id="PTHR10844">
    <property type="entry name" value="CAVEOLIN"/>
    <property type="match status" value="1"/>
</dbReference>
<evidence type="ECO:0000256" key="5">
    <source>
        <dbReference type="ARBA" id="ARBA00023136"/>
    </source>
</evidence>
<evidence type="ECO:0000256" key="3">
    <source>
        <dbReference type="ARBA" id="ARBA00022475"/>
    </source>
</evidence>
<proteinExistence type="inferred from homology"/>
<evidence type="ECO:0000256" key="2">
    <source>
        <dbReference type="ARBA" id="ARBA00010988"/>
    </source>
</evidence>
<organism evidence="7 8">
    <name type="scientific">Porites evermanni</name>
    <dbReference type="NCBI Taxonomy" id="104178"/>
    <lineage>
        <taxon>Eukaryota</taxon>
        <taxon>Metazoa</taxon>
        <taxon>Cnidaria</taxon>
        <taxon>Anthozoa</taxon>
        <taxon>Hexacorallia</taxon>
        <taxon>Scleractinia</taxon>
        <taxon>Fungiina</taxon>
        <taxon>Poritidae</taxon>
        <taxon>Porites</taxon>
    </lineage>
</organism>
<reference evidence="7 8" key="1">
    <citation type="submission" date="2022-05" db="EMBL/GenBank/DDBJ databases">
        <authorList>
            <consortium name="Genoscope - CEA"/>
            <person name="William W."/>
        </authorList>
    </citation>
    <scope>NUCLEOTIDE SEQUENCE [LARGE SCALE GENOMIC DNA]</scope>
</reference>
<keyword evidence="4 6" id="KW-0333">Golgi apparatus</keyword>
<dbReference type="Pfam" id="PF01146">
    <property type="entry name" value="Caveolin"/>
    <property type="match status" value="1"/>
</dbReference>
<dbReference type="InterPro" id="IPR001612">
    <property type="entry name" value="Caveolin"/>
</dbReference>
<evidence type="ECO:0000256" key="1">
    <source>
        <dbReference type="ARBA" id="ARBA00004202"/>
    </source>
</evidence>
<keyword evidence="5 6" id="KW-0472">Membrane</keyword>
<accession>A0ABN8SWW8</accession>
<name>A0ABN8SWW8_9CNID</name>
<evidence type="ECO:0000256" key="6">
    <source>
        <dbReference type="RuleBase" id="RU000680"/>
    </source>
</evidence>
<comment type="subcellular location">
    <subcellularLocation>
        <location evidence="1 6">Cell membrane</location>
        <topology evidence="1 6">Peripheral membrane protein</topology>
    </subcellularLocation>
    <subcellularLocation>
        <location evidence="6">Golgi apparatus membrane</location>
        <topology evidence="6">Peripheral membrane protein</topology>
    </subcellularLocation>
    <subcellularLocation>
        <location evidence="6">Membrane</location>
        <location evidence="6">Caveola</location>
        <topology evidence="6">Peripheral membrane protein</topology>
    </subcellularLocation>
</comment>
<keyword evidence="8" id="KW-1185">Reference proteome</keyword>
<dbReference type="EMBL" id="CALNXI010003763">
    <property type="protein sequence ID" value="CAH3194239.1"/>
    <property type="molecule type" value="Genomic_DNA"/>
</dbReference>
<evidence type="ECO:0000313" key="7">
    <source>
        <dbReference type="EMBL" id="CAH3194239.1"/>
    </source>
</evidence>
<dbReference type="Proteomes" id="UP001159427">
    <property type="component" value="Unassembled WGS sequence"/>
</dbReference>
<protein>
    <recommendedName>
        <fullName evidence="6">Caveolin</fullName>
    </recommendedName>
</protein>
<dbReference type="PANTHER" id="PTHR10844:SF19">
    <property type="entry name" value="CAVEOLIN-2"/>
    <property type="match status" value="1"/>
</dbReference>
<keyword evidence="3 6" id="KW-1003">Cell membrane</keyword>
<comment type="function">
    <text evidence="6">May act as a scaffolding protein within caveolar membranes. Interacts directly with G-protein alpha subunits and can functionally regulate their activity.</text>
</comment>
<evidence type="ECO:0000313" key="8">
    <source>
        <dbReference type="Proteomes" id="UP001159427"/>
    </source>
</evidence>
<evidence type="ECO:0000256" key="4">
    <source>
        <dbReference type="ARBA" id="ARBA00023034"/>
    </source>
</evidence>
<comment type="similarity">
    <text evidence="2 6">Belongs to the caveolin family.</text>
</comment>